<evidence type="ECO:0000256" key="1">
    <source>
        <dbReference type="SAM" id="MobiDB-lite"/>
    </source>
</evidence>
<organism evidence="2 3">
    <name type="scientific">Protopolystoma xenopodis</name>
    <dbReference type="NCBI Taxonomy" id="117903"/>
    <lineage>
        <taxon>Eukaryota</taxon>
        <taxon>Metazoa</taxon>
        <taxon>Spiralia</taxon>
        <taxon>Lophotrochozoa</taxon>
        <taxon>Platyhelminthes</taxon>
        <taxon>Monogenea</taxon>
        <taxon>Polyopisthocotylea</taxon>
        <taxon>Polystomatidea</taxon>
        <taxon>Polystomatidae</taxon>
        <taxon>Protopolystoma</taxon>
    </lineage>
</organism>
<proteinExistence type="predicted"/>
<evidence type="ECO:0000313" key="3">
    <source>
        <dbReference type="Proteomes" id="UP000784294"/>
    </source>
</evidence>
<reference evidence="2" key="1">
    <citation type="submission" date="2018-11" db="EMBL/GenBank/DDBJ databases">
        <authorList>
            <consortium name="Pathogen Informatics"/>
        </authorList>
    </citation>
    <scope>NUCLEOTIDE SEQUENCE</scope>
</reference>
<feature type="region of interest" description="Disordered" evidence="1">
    <location>
        <begin position="1"/>
        <end position="24"/>
    </location>
</feature>
<dbReference type="AlphaFoldDB" id="A0A448WV24"/>
<protein>
    <submittedName>
        <fullName evidence="2">Uncharacterized protein</fullName>
    </submittedName>
</protein>
<comment type="caution">
    <text evidence="2">The sequence shown here is derived from an EMBL/GenBank/DDBJ whole genome shotgun (WGS) entry which is preliminary data.</text>
</comment>
<gene>
    <name evidence="2" type="ORF">PXEA_LOCUS14288</name>
</gene>
<dbReference type="OrthoDB" id="1045822at2759"/>
<dbReference type="Proteomes" id="UP000784294">
    <property type="component" value="Unassembled WGS sequence"/>
</dbReference>
<evidence type="ECO:0000313" key="2">
    <source>
        <dbReference type="EMBL" id="VEL20848.1"/>
    </source>
</evidence>
<dbReference type="EMBL" id="CAAALY010048265">
    <property type="protein sequence ID" value="VEL20848.1"/>
    <property type="molecule type" value="Genomic_DNA"/>
</dbReference>
<keyword evidence="3" id="KW-1185">Reference proteome</keyword>
<name>A0A448WV24_9PLAT</name>
<accession>A0A448WV24</accession>
<sequence length="98" mass="10774">MYQHGDHARTTYSNHGFTGDGSGGVVTTVPRPISEASLRSVHVLPRDWIDGLYACNHDRRSCKLARFHGDVDDKRLGAEEGQTKWDCLRAKGGGPQPV</sequence>